<organism evidence="2 3">
    <name type="scientific">Haloplanus vescus</name>
    <dbReference type="NCBI Taxonomy" id="555874"/>
    <lineage>
        <taxon>Archaea</taxon>
        <taxon>Methanobacteriati</taxon>
        <taxon>Methanobacteriota</taxon>
        <taxon>Stenosarchaea group</taxon>
        <taxon>Halobacteria</taxon>
        <taxon>Halobacteriales</taxon>
        <taxon>Haloferacaceae</taxon>
        <taxon>Haloplanus</taxon>
    </lineage>
</organism>
<evidence type="ECO:0000313" key="2">
    <source>
        <dbReference type="EMBL" id="SDZ76322.1"/>
    </source>
</evidence>
<dbReference type="InterPro" id="IPR058285">
    <property type="entry name" value="DUF7979"/>
</dbReference>
<evidence type="ECO:0000259" key="1">
    <source>
        <dbReference type="Pfam" id="PF25934"/>
    </source>
</evidence>
<evidence type="ECO:0000313" key="3">
    <source>
        <dbReference type="Proteomes" id="UP000236755"/>
    </source>
</evidence>
<dbReference type="AlphaFoldDB" id="A0A1H3VQD8"/>
<sequence>MVDRPSLQAMLIGVGVVLLLVSFAPSAGAPDTAYAHHVAPAEDGTLSFGLEYTDSDVRDYENLSARGQTVFDHARTESPYVVENESATAPDFDYTSDHVAVGEGLYPIRYDGEVYGLRTERGSDGFNAGAWLLTVTTRVGGGALVVAGLALAGIRWYCNRSVAGGES</sequence>
<dbReference type="Proteomes" id="UP000236755">
    <property type="component" value="Unassembled WGS sequence"/>
</dbReference>
<dbReference type="OrthoDB" id="307073at2157"/>
<proteinExistence type="predicted"/>
<dbReference type="Pfam" id="PF25934">
    <property type="entry name" value="DUF7979"/>
    <property type="match status" value="1"/>
</dbReference>
<gene>
    <name evidence="2" type="ORF">SAMN04488065_0119</name>
</gene>
<dbReference type="RefSeq" id="WP_092629871.1">
    <property type="nucleotide sequence ID" value="NZ_FNQT01000001.1"/>
</dbReference>
<feature type="domain" description="DUF7979" evidence="1">
    <location>
        <begin position="34"/>
        <end position="117"/>
    </location>
</feature>
<protein>
    <recommendedName>
        <fullName evidence="1">DUF7979 domain-containing protein</fullName>
    </recommendedName>
</protein>
<dbReference type="EMBL" id="FNQT01000001">
    <property type="protein sequence ID" value="SDZ76322.1"/>
    <property type="molecule type" value="Genomic_DNA"/>
</dbReference>
<reference evidence="2 3" key="1">
    <citation type="submission" date="2016-10" db="EMBL/GenBank/DDBJ databases">
        <authorList>
            <person name="de Groot N.N."/>
        </authorList>
    </citation>
    <scope>NUCLEOTIDE SEQUENCE [LARGE SCALE GENOMIC DNA]</scope>
    <source>
        <strain evidence="2 3">CGMCC 1.8712</strain>
    </source>
</reference>
<keyword evidence="3" id="KW-1185">Reference proteome</keyword>
<accession>A0A1H3VQD8</accession>
<name>A0A1H3VQD8_9EURY</name>